<dbReference type="RefSeq" id="WP_106089463.1">
    <property type="nucleotide sequence ID" value="NZ_PVNL01000048.1"/>
</dbReference>
<protein>
    <submittedName>
        <fullName evidence="1">Uncharacterized protein</fullName>
    </submittedName>
</protein>
<dbReference type="AlphaFoldDB" id="A0A2S9YRZ8"/>
<dbReference type="EMBL" id="PVNL01000048">
    <property type="protein sequence ID" value="PRQ07875.1"/>
    <property type="molecule type" value="Genomic_DNA"/>
</dbReference>
<sequence length="388" mass="41053">MTAARVAWGMYHLVMASTRGSGWFVVLAALTWAPTQTASAGHCSYCNDGLPTSVVIDSPEIGIDGVIVIVLEDERARVLEQTSWDITTVTVADSEGAPIEGALETHPGFTPAAWRPANPWVPGTYQVTVTVDLPSFPADPGPQDCPPFSHQAEIVVVEEPRHVVGTQALSVTETLGVTPSRGLESLVCCDGALPYLASAPGVLCPGYPDRDLQIGAGHCSERVGTGWLDLHAELLIDDQPAPPDYTLRELTHASTSATGDAAMSIKLTQPECLQFELLDLVTGERTVYDSCHGDAVADQLGTLELDPTAELAAECSGGAYVCESDNIAWDPAACMTWPGGAPYTHPESPESEPPAETGGGCRIGARPSPVAAGMLVWALFVVRRRRRS</sequence>
<organism evidence="1 2">
    <name type="scientific">Enhygromyxa salina</name>
    <dbReference type="NCBI Taxonomy" id="215803"/>
    <lineage>
        <taxon>Bacteria</taxon>
        <taxon>Pseudomonadati</taxon>
        <taxon>Myxococcota</taxon>
        <taxon>Polyangia</taxon>
        <taxon>Nannocystales</taxon>
        <taxon>Nannocystaceae</taxon>
        <taxon>Enhygromyxa</taxon>
    </lineage>
</organism>
<comment type="caution">
    <text evidence="1">The sequence shown here is derived from an EMBL/GenBank/DDBJ whole genome shotgun (WGS) entry which is preliminary data.</text>
</comment>
<reference evidence="1 2" key="1">
    <citation type="submission" date="2018-03" db="EMBL/GenBank/DDBJ databases">
        <title>Draft Genome Sequences of the Obligatory Marine Myxobacteria Enhygromyxa salina SWB007.</title>
        <authorList>
            <person name="Poehlein A."/>
            <person name="Moghaddam J.A."/>
            <person name="Harms H."/>
            <person name="Alanjari M."/>
            <person name="Koenig G.M."/>
            <person name="Daniel R."/>
            <person name="Schaeberle T.F."/>
        </authorList>
    </citation>
    <scope>NUCLEOTIDE SEQUENCE [LARGE SCALE GENOMIC DNA]</scope>
    <source>
        <strain evidence="1 2">SWB007</strain>
    </source>
</reference>
<evidence type="ECO:0000313" key="1">
    <source>
        <dbReference type="EMBL" id="PRQ07875.1"/>
    </source>
</evidence>
<evidence type="ECO:0000313" key="2">
    <source>
        <dbReference type="Proteomes" id="UP000238823"/>
    </source>
</evidence>
<name>A0A2S9YRZ8_9BACT</name>
<accession>A0A2S9YRZ8</accession>
<dbReference type="OrthoDB" id="10012021at2"/>
<gene>
    <name evidence="1" type="ORF">ENSA7_24400</name>
</gene>
<dbReference type="Proteomes" id="UP000238823">
    <property type="component" value="Unassembled WGS sequence"/>
</dbReference>
<proteinExistence type="predicted"/>